<evidence type="ECO:0000313" key="2">
    <source>
        <dbReference type="EMBL" id="MCK1783378.1"/>
    </source>
</evidence>
<sequence length="296" mass="32857">MTDNTELKRLAEAATAGPWSMCGEADGSQGFEIIQDIWNEHGTHTGKDVVVYEWSDESDPLGVIHRADAEFIAAANPVAVLALIADLDEARNGMKHSCAIRLKKRIELLETQRDQLIADNERLTKAVGLQVIRRFVGDDDQKNIDELVAAGIQVDKELIVQLKAENERLAAACERAEQIIIVECKAASLAKVRANLLEANRDQLRAEVAGLKTGYEAYERVNAELKAEVEELRRERAGKILCDLELFETLRDSANTEADEHRQCMATYRPLRQAILDSVVKKCDDLLAALGQGEQP</sequence>
<gene>
    <name evidence="2" type="ORF">L9Z73_03090</name>
</gene>
<accession>A0ABT0ECE3</accession>
<feature type="coiled-coil region" evidence="1">
    <location>
        <begin position="159"/>
        <end position="235"/>
    </location>
</feature>
<protein>
    <recommendedName>
        <fullName evidence="4">Ead/Ea22-like family protein</fullName>
    </recommendedName>
</protein>
<dbReference type="Proteomes" id="UP001317085">
    <property type="component" value="Unassembled WGS sequence"/>
</dbReference>
<evidence type="ECO:0000313" key="3">
    <source>
        <dbReference type="Proteomes" id="UP001317085"/>
    </source>
</evidence>
<keyword evidence="3" id="KW-1185">Reference proteome</keyword>
<keyword evidence="1" id="KW-0175">Coiled coil</keyword>
<proteinExistence type="predicted"/>
<comment type="caution">
    <text evidence="2">The sequence shown here is derived from an EMBL/GenBank/DDBJ whole genome shotgun (WGS) entry which is preliminary data.</text>
</comment>
<name>A0ABT0ECE3_9PSED</name>
<organism evidence="2 3">
    <name type="scientific">Pseudomonas emilianonis</name>
    <dbReference type="NCBI Taxonomy" id="2915812"/>
    <lineage>
        <taxon>Bacteria</taxon>
        <taxon>Pseudomonadati</taxon>
        <taxon>Pseudomonadota</taxon>
        <taxon>Gammaproteobacteria</taxon>
        <taxon>Pseudomonadales</taxon>
        <taxon>Pseudomonadaceae</taxon>
        <taxon>Pseudomonas</taxon>
    </lineage>
</organism>
<reference evidence="2 3" key="1">
    <citation type="submission" date="2022-02" db="EMBL/GenBank/DDBJ databases">
        <title>Comparative genomics of the first Antarctic Pseudomonas spp. capable of biotransforming 2,4,6-Trinitrotoluene.</title>
        <authorList>
            <person name="Cabrera M.A."/>
            <person name="Marquez S.L."/>
            <person name="Perez-Donoso J.M."/>
        </authorList>
    </citation>
    <scope>NUCLEOTIDE SEQUENCE [LARGE SCALE GENOMIC DNA]</scope>
    <source>
        <strain evidence="2 3">TNT11</strain>
    </source>
</reference>
<dbReference type="RefSeq" id="WP_247396212.1">
    <property type="nucleotide sequence ID" value="NZ_JAKNRV010000012.1"/>
</dbReference>
<evidence type="ECO:0000256" key="1">
    <source>
        <dbReference type="SAM" id="Coils"/>
    </source>
</evidence>
<dbReference type="EMBL" id="JAKNRV010000012">
    <property type="protein sequence ID" value="MCK1783378.1"/>
    <property type="molecule type" value="Genomic_DNA"/>
</dbReference>
<evidence type="ECO:0008006" key="4">
    <source>
        <dbReference type="Google" id="ProtNLM"/>
    </source>
</evidence>
<feature type="coiled-coil region" evidence="1">
    <location>
        <begin position="99"/>
        <end position="126"/>
    </location>
</feature>